<evidence type="ECO:0000256" key="5">
    <source>
        <dbReference type="SAM" id="Phobius"/>
    </source>
</evidence>
<keyword evidence="2 5" id="KW-0812">Transmembrane</keyword>
<dbReference type="PIRSF" id="PIRSF030066">
    <property type="entry name" value="UCP030066"/>
    <property type="match status" value="1"/>
</dbReference>
<dbReference type="Proteomes" id="UP000461010">
    <property type="component" value="Unassembled WGS sequence"/>
</dbReference>
<feature type="transmembrane region" description="Helical" evidence="5">
    <location>
        <begin position="5"/>
        <end position="26"/>
    </location>
</feature>
<evidence type="ECO:0000256" key="1">
    <source>
        <dbReference type="ARBA" id="ARBA00004141"/>
    </source>
</evidence>
<accession>A0A6L4WPR3</accession>
<dbReference type="InterPro" id="IPR032808">
    <property type="entry name" value="DoxX"/>
</dbReference>
<comment type="caution">
    <text evidence="6">The sequence shown here is derived from an EMBL/GenBank/DDBJ whole genome shotgun (WGS) entry which is preliminary data.</text>
</comment>
<evidence type="ECO:0000313" key="9">
    <source>
        <dbReference type="Proteomes" id="UP000472839"/>
    </source>
</evidence>
<dbReference type="Proteomes" id="UP000472839">
    <property type="component" value="Unassembled WGS sequence"/>
</dbReference>
<gene>
    <name evidence="7" type="ORF">GBG18_13100</name>
    <name evidence="6" type="ORF">GBG19_13380</name>
</gene>
<evidence type="ECO:0000256" key="3">
    <source>
        <dbReference type="ARBA" id="ARBA00022989"/>
    </source>
</evidence>
<feature type="transmembrane region" description="Helical" evidence="5">
    <location>
        <begin position="71"/>
        <end position="88"/>
    </location>
</feature>
<evidence type="ECO:0000256" key="2">
    <source>
        <dbReference type="ARBA" id="ARBA00022692"/>
    </source>
</evidence>
<feature type="transmembrane region" description="Helical" evidence="5">
    <location>
        <begin position="38"/>
        <end position="59"/>
    </location>
</feature>
<keyword evidence="3 5" id="KW-1133">Transmembrane helix</keyword>
<dbReference type="EMBL" id="WFKJ01000050">
    <property type="protein sequence ID" value="KAB7888451.1"/>
    <property type="molecule type" value="Genomic_DNA"/>
</dbReference>
<dbReference type="Pfam" id="PF13564">
    <property type="entry name" value="DoxX_2"/>
    <property type="match status" value="1"/>
</dbReference>
<organism evidence="6 9">
    <name type="scientific">Poseidonibacter ostreae</name>
    <dbReference type="NCBI Taxonomy" id="2654171"/>
    <lineage>
        <taxon>Bacteria</taxon>
        <taxon>Pseudomonadati</taxon>
        <taxon>Campylobacterota</taxon>
        <taxon>Epsilonproteobacteria</taxon>
        <taxon>Campylobacterales</taxon>
        <taxon>Arcobacteraceae</taxon>
        <taxon>Poseidonibacter</taxon>
    </lineage>
</organism>
<sequence>TKNFFLFTTGFIAIFVGIVGGVVDIIQPQNVIDTAEHLGYPLYFFTLLGVFKILGAIGLFLPKKYDRLKDVVYAGFAIDFIFASFSHFSVNDDLIKVIIPLVMLGILTISYKLKDR</sequence>
<dbReference type="EMBL" id="WFKK01000050">
    <property type="protein sequence ID" value="KAB7885886.1"/>
    <property type="molecule type" value="Genomic_DNA"/>
</dbReference>
<name>A0A6L4WPR3_9BACT</name>
<dbReference type="AlphaFoldDB" id="A0A6L4WPR3"/>
<dbReference type="RefSeq" id="WP_152191738.1">
    <property type="nucleotide sequence ID" value="NZ_WFKJ01000050.1"/>
</dbReference>
<proteinExistence type="predicted"/>
<evidence type="ECO:0000256" key="4">
    <source>
        <dbReference type="ARBA" id="ARBA00023136"/>
    </source>
</evidence>
<feature type="non-terminal residue" evidence="6">
    <location>
        <position position="1"/>
    </location>
</feature>
<keyword evidence="8" id="KW-1185">Reference proteome</keyword>
<dbReference type="GO" id="GO:0016020">
    <property type="term" value="C:membrane"/>
    <property type="evidence" value="ECO:0007669"/>
    <property type="project" value="UniProtKB-SubCell"/>
</dbReference>
<reference evidence="8 9" key="1">
    <citation type="submission" date="2019-10" db="EMBL/GenBank/DDBJ databases">
        <title>Poseidonibacter ostreae sp. nov., isolated from the gut of the Ostrea denselamellosa.</title>
        <authorList>
            <person name="Choi A."/>
        </authorList>
    </citation>
    <scope>NUCLEOTIDE SEQUENCE [LARGE SCALE GENOMIC DNA]</scope>
    <source>
        <strain evidence="6 9">SJOD-M-33</strain>
        <strain evidence="7 8">SJOD-M-5</strain>
    </source>
</reference>
<keyword evidence="4 5" id="KW-0472">Membrane</keyword>
<evidence type="ECO:0000313" key="7">
    <source>
        <dbReference type="EMBL" id="KAB7888451.1"/>
    </source>
</evidence>
<dbReference type="InterPro" id="IPR016944">
    <property type="entry name" value="UCP030066"/>
</dbReference>
<comment type="subcellular location">
    <subcellularLocation>
        <location evidence="1">Membrane</location>
        <topology evidence="1">Multi-pass membrane protein</topology>
    </subcellularLocation>
</comment>
<evidence type="ECO:0000313" key="6">
    <source>
        <dbReference type="EMBL" id="KAB7885886.1"/>
    </source>
</evidence>
<protein>
    <submittedName>
        <fullName evidence="6">DoxX family protein</fullName>
    </submittedName>
</protein>
<evidence type="ECO:0000313" key="8">
    <source>
        <dbReference type="Proteomes" id="UP000461010"/>
    </source>
</evidence>
<feature type="transmembrane region" description="Helical" evidence="5">
    <location>
        <begin position="94"/>
        <end position="113"/>
    </location>
</feature>